<sequence>MEDVVYDIYGNIINGGGLGHCPIEHMDVAEESPTLEPEENAVETEVVAEDEQNEAENEPVEEGEPHTTELPDGYYEVEAIRAMRVWKGRKQYLIKWLGWPEETNTWEPIRHLTLVKDMIDDFEKRKQRKQKRRPALHSTSSRTTKRRNCSSIRRFIKEPPVCNVANSHPAVEPVEARESNVVDSQRITNIPADERVEANVSDTVDSERITNIPIPAVEQEEIVASGNAGNNDHNNQVGEVIDNHYIVRIVKPDSYRPPQSDTDDPTLRFLALRSDDALVMVDNHFLKENNPQLLFNYYEENINWQSRLSRHRG</sequence>
<comment type="caution">
    <text evidence="1">The sequence shown here is derived from an EMBL/GenBank/DDBJ whole genome shotgun (WGS) entry which is preliminary data.</text>
</comment>
<accession>A0ACB9LPB5</accession>
<gene>
    <name evidence="1" type="ORF">L6164_026309</name>
</gene>
<dbReference type="Proteomes" id="UP000828941">
    <property type="component" value="Chromosome 11"/>
</dbReference>
<keyword evidence="2" id="KW-1185">Reference proteome</keyword>
<evidence type="ECO:0000313" key="2">
    <source>
        <dbReference type="Proteomes" id="UP000828941"/>
    </source>
</evidence>
<reference evidence="1 2" key="1">
    <citation type="journal article" date="2022" name="DNA Res.">
        <title>Chromosomal-level genome assembly of the orchid tree Bauhinia variegata (Leguminosae; Cercidoideae) supports the allotetraploid origin hypothesis of Bauhinia.</title>
        <authorList>
            <person name="Zhong Y."/>
            <person name="Chen Y."/>
            <person name="Zheng D."/>
            <person name="Pang J."/>
            <person name="Liu Y."/>
            <person name="Luo S."/>
            <person name="Meng S."/>
            <person name="Qian L."/>
            <person name="Wei D."/>
            <person name="Dai S."/>
            <person name="Zhou R."/>
        </authorList>
    </citation>
    <scope>NUCLEOTIDE SEQUENCE [LARGE SCALE GENOMIC DNA]</scope>
    <source>
        <strain evidence="1">BV-YZ2020</strain>
    </source>
</reference>
<name>A0ACB9LPB5_BAUVA</name>
<protein>
    <submittedName>
        <fullName evidence="1">Uncharacterized protein</fullName>
    </submittedName>
</protein>
<organism evidence="1 2">
    <name type="scientific">Bauhinia variegata</name>
    <name type="common">Purple orchid tree</name>
    <name type="synonym">Phanera variegata</name>
    <dbReference type="NCBI Taxonomy" id="167791"/>
    <lineage>
        <taxon>Eukaryota</taxon>
        <taxon>Viridiplantae</taxon>
        <taxon>Streptophyta</taxon>
        <taxon>Embryophyta</taxon>
        <taxon>Tracheophyta</taxon>
        <taxon>Spermatophyta</taxon>
        <taxon>Magnoliopsida</taxon>
        <taxon>eudicotyledons</taxon>
        <taxon>Gunneridae</taxon>
        <taxon>Pentapetalae</taxon>
        <taxon>rosids</taxon>
        <taxon>fabids</taxon>
        <taxon>Fabales</taxon>
        <taxon>Fabaceae</taxon>
        <taxon>Cercidoideae</taxon>
        <taxon>Cercideae</taxon>
        <taxon>Bauhiniinae</taxon>
        <taxon>Bauhinia</taxon>
    </lineage>
</organism>
<evidence type="ECO:0000313" key="1">
    <source>
        <dbReference type="EMBL" id="KAI4313322.1"/>
    </source>
</evidence>
<proteinExistence type="predicted"/>
<dbReference type="EMBL" id="CM039436">
    <property type="protein sequence ID" value="KAI4313322.1"/>
    <property type="molecule type" value="Genomic_DNA"/>
</dbReference>